<name>A0A8S5NYN4_9CAUD</name>
<evidence type="ECO:0000313" key="1">
    <source>
        <dbReference type="EMBL" id="DAD99312.1"/>
    </source>
</evidence>
<organism evidence="1">
    <name type="scientific">Myoviridae sp. ctcaJ26</name>
    <dbReference type="NCBI Taxonomy" id="2825138"/>
    <lineage>
        <taxon>Viruses</taxon>
        <taxon>Duplodnaviria</taxon>
        <taxon>Heunggongvirae</taxon>
        <taxon>Uroviricota</taxon>
        <taxon>Caudoviricetes</taxon>
    </lineage>
</organism>
<dbReference type="EMBL" id="BK015280">
    <property type="protein sequence ID" value="DAD99312.1"/>
    <property type="molecule type" value="Genomic_DNA"/>
</dbReference>
<accession>A0A8S5NYN4</accession>
<protein>
    <submittedName>
        <fullName evidence="1">Uncharacterized protein</fullName>
    </submittedName>
</protein>
<proteinExistence type="predicted"/>
<sequence>MVSPRRGELALRSFSQNSSVTFAWAESALFMAKVITAINKMNKIRQIGIICWKIFSHI</sequence>
<reference evidence="1" key="1">
    <citation type="journal article" date="2021" name="Proc. Natl. Acad. Sci. U.S.A.">
        <title>A Catalog of Tens of Thousands of Viruses from Human Metagenomes Reveals Hidden Associations with Chronic Diseases.</title>
        <authorList>
            <person name="Tisza M.J."/>
            <person name="Buck C.B."/>
        </authorList>
    </citation>
    <scope>NUCLEOTIDE SEQUENCE</scope>
    <source>
        <strain evidence="1">CtcaJ26</strain>
    </source>
</reference>